<dbReference type="Pfam" id="PF07508">
    <property type="entry name" value="Recombinase"/>
    <property type="match status" value="1"/>
</dbReference>
<reference evidence="3 4" key="1">
    <citation type="submission" date="2017-12" db="EMBL/GenBank/DDBJ databases">
        <title>The genome sequence of Caulobacter flavus CGMCC1 15093.</title>
        <authorList>
            <person name="Gao J."/>
            <person name="Mao X."/>
            <person name="Sun J."/>
        </authorList>
    </citation>
    <scope>NUCLEOTIDE SEQUENCE [LARGE SCALE GENOMIC DNA]</scope>
    <source>
        <strain evidence="3 4">CGMCC1 15093</strain>
    </source>
</reference>
<dbReference type="PANTHER" id="PTHR30461:SF23">
    <property type="entry name" value="DNA RECOMBINASE-RELATED"/>
    <property type="match status" value="1"/>
</dbReference>
<evidence type="ECO:0000313" key="4">
    <source>
        <dbReference type="Proteomes" id="UP000234483"/>
    </source>
</evidence>
<reference evidence="2 5" key="2">
    <citation type="submission" date="2018-01" db="EMBL/GenBank/DDBJ databases">
        <title>Complete genome sequence of Caulobacter flavus RHGG3.</title>
        <authorList>
            <person name="Yang E."/>
        </authorList>
    </citation>
    <scope>NUCLEOTIDE SEQUENCE [LARGE SCALE GENOMIC DNA]</scope>
    <source>
        <strain evidence="2 5">RHGG3</strain>
    </source>
</reference>
<dbReference type="InterPro" id="IPR050639">
    <property type="entry name" value="SSR_resolvase"/>
</dbReference>
<name>A0A2N5CN05_9CAUL</name>
<evidence type="ECO:0000259" key="1">
    <source>
        <dbReference type="SMART" id="SM00857"/>
    </source>
</evidence>
<gene>
    <name evidence="2" type="ORF">C1707_09980</name>
    <name evidence="3" type="ORF">CFHF_21455</name>
</gene>
<dbReference type="InterPro" id="IPR011109">
    <property type="entry name" value="DNA_bind_recombinase_dom"/>
</dbReference>
<dbReference type="InterPro" id="IPR036162">
    <property type="entry name" value="Resolvase-like_N_sf"/>
</dbReference>
<sequence>MHLLKPCWGYRSLVFWQGGSLRRFTMPEGSKPELIPAAQYLRMSKDHQDYSIRNQARFIANYAPSHGFRIVRTYVDPGESGLTLRERPGLRALLADVIKPDCPFKRVLVLDVSRWGRFQKPDQAGAYEFLCYEAGAPVHFCREVFENDDSPVMSLLKQIKRVQAAEFSRELSQKVLYAQLLQAKVGHKLGGHRRYGFERILVDEHNRPVQKLERGQTKALNNQRVVYAVGASEEIAVIRDIFRWYGTDCMPMDAIARRLNDMGVPPADGPRWSALRVRNILSNELLIGIYVFNRTSQPLKGPRRANPPDAWIRTKVMEPVISRTLFDSAARRRRICRRRVPSEEAIASVARLLKAKGYLTNELIDRCPYTPSTQTLRRQFGSLQAVYDHLGYRNRWFRPPKEERPRTKEEMLGILRTIYERDGHVSEAILNGDPSLPNTTLYRYHFGKLTNAYRLAGIPYEYLDFKRRGVELGKARRAGKRRRTTVPKWTSLDHLYSDGQLLDCLRRLHDRHGYVTERLIRTEAEMPPPALFIARFGSLTEAYGQAGIRKSRANAWSREARVQQAKATMNKGMAIPLSSDFRVVSRVY</sequence>
<feature type="domain" description="Resolvase/invertase-type recombinase catalytic" evidence="1">
    <location>
        <begin position="37"/>
        <end position="188"/>
    </location>
</feature>
<dbReference type="CDD" id="cd00338">
    <property type="entry name" value="Ser_Recombinase"/>
    <property type="match status" value="1"/>
</dbReference>
<dbReference type="OrthoDB" id="7735915at2"/>
<dbReference type="InterPro" id="IPR006119">
    <property type="entry name" value="Resolv_N"/>
</dbReference>
<dbReference type="SMART" id="SM00857">
    <property type="entry name" value="Resolvase"/>
    <property type="match status" value="1"/>
</dbReference>
<dbReference type="Gene3D" id="3.90.1750.20">
    <property type="entry name" value="Putative Large Serine Recombinase, Chain B, Domain 2"/>
    <property type="match status" value="1"/>
</dbReference>
<dbReference type="AlphaFoldDB" id="A0A2N5CN05"/>
<organism evidence="3 4">
    <name type="scientific">Caulobacter flavus</name>
    <dbReference type="NCBI Taxonomy" id="1679497"/>
    <lineage>
        <taxon>Bacteria</taxon>
        <taxon>Pseudomonadati</taxon>
        <taxon>Pseudomonadota</taxon>
        <taxon>Alphaproteobacteria</taxon>
        <taxon>Caulobacterales</taxon>
        <taxon>Caulobacteraceae</taxon>
        <taxon>Caulobacter</taxon>
    </lineage>
</organism>
<dbReference type="InterPro" id="IPR038109">
    <property type="entry name" value="DNA_bind_recomb_sf"/>
</dbReference>
<dbReference type="Pfam" id="PF00239">
    <property type="entry name" value="Resolvase"/>
    <property type="match status" value="1"/>
</dbReference>
<dbReference type="Gene3D" id="3.40.50.1390">
    <property type="entry name" value="Resolvase, N-terminal catalytic domain"/>
    <property type="match status" value="1"/>
</dbReference>
<accession>A0A2N5CN05</accession>
<dbReference type="EMBL" id="CP026100">
    <property type="protein sequence ID" value="AYV46565.1"/>
    <property type="molecule type" value="Genomic_DNA"/>
</dbReference>
<dbReference type="GO" id="GO:0003677">
    <property type="term" value="F:DNA binding"/>
    <property type="evidence" value="ECO:0007669"/>
    <property type="project" value="InterPro"/>
</dbReference>
<proteinExistence type="predicted"/>
<dbReference type="EMBL" id="PJRQ01000044">
    <property type="protein sequence ID" value="PLR07801.1"/>
    <property type="molecule type" value="Genomic_DNA"/>
</dbReference>
<dbReference type="KEGG" id="cfh:C1707_09980"/>
<dbReference type="SUPFAM" id="SSF53041">
    <property type="entry name" value="Resolvase-like"/>
    <property type="match status" value="1"/>
</dbReference>
<evidence type="ECO:0000313" key="2">
    <source>
        <dbReference type="EMBL" id="AYV46565.1"/>
    </source>
</evidence>
<dbReference type="Proteomes" id="UP000234483">
    <property type="component" value="Unassembled WGS sequence"/>
</dbReference>
<evidence type="ECO:0000313" key="5">
    <source>
        <dbReference type="Proteomes" id="UP000281192"/>
    </source>
</evidence>
<protein>
    <recommendedName>
        <fullName evidence="1">Resolvase/invertase-type recombinase catalytic domain-containing protein</fullName>
    </recommendedName>
</protein>
<keyword evidence="5" id="KW-1185">Reference proteome</keyword>
<dbReference type="GO" id="GO:0000150">
    <property type="term" value="F:DNA strand exchange activity"/>
    <property type="evidence" value="ECO:0007669"/>
    <property type="project" value="InterPro"/>
</dbReference>
<evidence type="ECO:0000313" key="3">
    <source>
        <dbReference type="EMBL" id="PLR07801.1"/>
    </source>
</evidence>
<dbReference type="PANTHER" id="PTHR30461">
    <property type="entry name" value="DNA-INVERTASE FROM LAMBDOID PROPHAGE"/>
    <property type="match status" value="1"/>
</dbReference>
<dbReference type="Proteomes" id="UP000281192">
    <property type="component" value="Chromosome"/>
</dbReference>